<evidence type="ECO:0000313" key="2">
    <source>
        <dbReference type="EMBL" id="QPL56110.1"/>
    </source>
</evidence>
<sequence length="61" mass="7325">MLDPINFELYRAYSGRQGISHKWAMRRQMLTPQYTPPLARFTGGYELTRWLSTYTFKKHRG</sequence>
<protein>
    <submittedName>
        <fullName evidence="2">DUF4113 domain-containing protein</fullName>
    </submittedName>
</protein>
<evidence type="ECO:0000259" key="1">
    <source>
        <dbReference type="Pfam" id="PF13438"/>
    </source>
</evidence>
<dbReference type="RefSeq" id="WP_193167605.1">
    <property type="nucleotide sequence ID" value="NZ_CP065218.1"/>
</dbReference>
<accession>A0AAJ4LWQ6</accession>
<gene>
    <name evidence="2" type="ORF">I3X05_18580</name>
</gene>
<dbReference type="AlphaFoldDB" id="A0AAJ4LWQ6"/>
<dbReference type="Pfam" id="PF13438">
    <property type="entry name" value="DUF4113"/>
    <property type="match status" value="1"/>
</dbReference>
<dbReference type="EMBL" id="CP065218">
    <property type="protein sequence ID" value="QPL56110.1"/>
    <property type="molecule type" value="Genomic_DNA"/>
</dbReference>
<name>A0AAJ4LWQ6_9VIBR</name>
<dbReference type="InterPro" id="IPR025188">
    <property type="entry name" value="DUF4113"/>
</dbReference>
<organism evidence="2 3">
    <name type="scientific">Vibrio navarrensis</name>
    <dbReference type="NCBI Taxonomy" id="29495"/>
    <lineage>
        <taxon>Bacteria</taxon>
        <taxon>Pseudomonadati</taxon>
        <taxon>Pseudomonadota</taxon>
        <taxon>Gammaproteobacteria</taxon>
        <taxon>Vibrionales</taxon>
        <taxon>Vibrionaceae</taxon>
        <taxon>Vibrio</taxon>
    </lineage>
</organism>
<evidence type="ECO:0000313" key="3">
    <source>
        <dbReference type="Proteomes" id="UP000594435"/>
    </source>
</evidence>
<feature type="domain" description="DUF4113" evidence="1">
    <location>
        <begin position="13"/>
        <end position="35"/>
    </location>
</feature>
<proteinExistence type="predicted"/>
<dbReference type="Proteomes" id="UP000594435">
    <property type="component" value="Chromosome 2"/>
</dbReference>
<reference evidence="2 3" key="1">
    <citation type="submission" date="2020-11" db="EMBL/GenBank/DDBJ databases">
        <title>Complete and Circularized Genome Assembly of a human isolate of Vibrio navarrensis biotype pommerensis with MiSeq and MinION Sequence Data.</title>
        <authorList>
            <person name="Schwartz K."/>
            <person name="Borowiak M."/>
            <person name="Deneke C."/>
            <person name="Balau V."/>
            <person name="Metelmann C."/>
            <person name="Strauch E."/>
        </authorList>
    </citation>
    <scope>NUCLEOTIDE SEQUENCE [LARGE SCALE GENOMIC DNA]</scope>
    <source>
        <strain evidence="2 3">20-VB00237</strain>
    </source>
</reference>